<evidence type="ECO:0000313" key="4">
    <source>
        <dbReference type="EMBL" id="BAH40027.1"/>
    </source>
</evidence>
<evidence type="ECO:0000259" key="3">
    <source>
        <dbReference type="SMART" id="SM01043"/>
    </source>
</evidence>
<feature type="compositionally biased region" description="Polar residues" evidence="1">
    <location>
        <begin position="320"/>
        <end position="331"/>
    </location>
</feature>
<dbReference type="KEGG" id="gau:GAU_2985"/>
<dbReference type="eggNOG" id="COG3629">
    <property type="taxonomic scope" value="Bacteria"/>
</dbReference>
<feature type="compositionally biased region" description="Polar residues" evidence="1">
    <location>
        <begin position="33"/>
        <end position="58"/>
    </location>
</feature>
<sequence length="925" mass="100891">MIRSMTTQTPAERGVEHRTVPDGTVGRPHGRGTRSTAGRASLAVQSQDVQIPQMSNEASPDLPNSPATSTQHTPCHLILLGDARISRGPELWTGRAAQNRRLAVLVLLAGHVNRRCSRQAIQTLLWPDADGHTARRLLNESVYIIRKELGTTTLESHGEYLALGRDVTSDLEWFRAAASTGELERAVAIYSGPFLGTWSPADMPEFEQWVTLEREVAARQHRDCLQRLATIAEAVEDWPRAIEWHQRLLSADPFGVQAAIALARAQARAGEPLRAMQTIDALANTWRLEFGEPIPDALTSLRRELLSAAGLSSSSPQSPPTTREAVTTESGGRSPEAPVPLSLTPSNLPHATSNSNADGERRRILQRFPLAFGLAVLLAIILSAGVAAIRRPPVHSATTFSHLAILPFETPSGDYDGAFVATGLAEALSGTLGGFTGLRLIAPEVFTRRRTETYLIDSIARRFGGPLVLRAVLETSRNEISVTARLIDSQTGEQITSVLVTAPREDLSTLRQELVTRVAVAVRQRLGLTNNRELFATWTKLGTATPEGVALVWRAQHRIRDLVNYRLSTQRDSLARKRMQTSAAETDSLLAATEQIDARWFEPTLLRARLAWERARLEVGPARLAEIAIGLGHVERAITLLGTTAAEVPSSATGAEHLEIRLRNAQQARAYFLRGTLRLMTVAAMATGRSEHAIASAGESDLQIAVRLDSLLAPAWAALARPHWMRADFQGAQRAAEMAIRADPFGEALEESINWAARSAAARGERNTTLRWCRRGRAEVPSTWLFLDCELLVHALDAAGLGDRPNPAAAWALVDTLERLDAGAIQGGRNYSPVYRRLTAAAVSAAAGDTERARRELQHAQQRVATHSDMQVDIKYDAAFVYTMLGETATARAELASYVAARPDYAQAVIRHARFRALKIPGSSP</sequence>
<evidence type="ECO:0000313" key="5">
    <source>
        <dbReference type="Proteomes" id="UP000002209"/>
    </source>
</evidence>
<dbReference type="Pfam" id="PF03704">
    <property type="entry name" value="BTAD"/>
    <property type="match status" value="1"/>
</dbReference>
<dbReference type="InterPro" id="IPR011990">
    <property type="entry name" value="TPR-like_helical_dom_sf"/>
</dbReference>
<organism evidence="4 5">
    <name type="scientific">Gemmatimonas aurantiaca (strain DSM 14586 / JCM 11422 / NBRC 100505 / T-27)</name>
    <dbReference type="NCBI Taxonomy" id="379066"/>
    <lineage>
        <taxon>Bacteria</taxon>
        <taxon>Pseudomonadati</taxon>
        <taxon>Gemmatimonadota</taxon>
        <taxon>Gemmatimonadia</taxon>
        <taxon>Gemmatimonadales</taxon>
        <taxon>Gemmatimonadaceae</taxon>
        <taxon>Gemmatimonas</taxon>
    </lineage>
</organism>
<evidence type="ECO:0000256" key="2">
    <source>
        <dbReference type="SAM" id="Phobius"/>
    </source>
</evidence>
<name>C1AC00_GEMAT</name>
<dbReference type="PANTHER" id="PTHR35807">
    <property type="entry name" value="TRANSCRIPTIONAL REGULATOR REDD-RELATED"/>
    <property type="match status" value="1"/>
</dbReference>
<accession>C1AC00</accession>
<feature type="compositionally biased region" description="Polar residues" evidence="1">
    <location>
        <begin position="343"/>
        <end position="357"/>
    </location>
</feature>
<dbReference type="InterPro" id="IPR016032">
    <property type="entry name" value="Sig_transdc_resp-reg_C-effctor"/>
</dbReference>
<dbReference type="SUPFAM" id="SSF46894">
    <property type="entry name" value="C-terminal effector domain of the bipartite response regulators"/>
    <property type="match status" value="1"/>
</dbReference>
<dbReference type="HOGENOM" id="CLU_315621_0_0_0"/>
<protein>
    <recommendedName>
        <fullName evidence="3">Bacterial transcriptional activator domain-containing protein</fullName>
    </recommendedName>
</protein>
<evidence type="ECO:0000256" key="1">
    <source>
        <dbReference type="SAM" id="MobiDB-lite"/>
    </source>
</evidence>
<keyword evidence="2" id="KW-1133">Transmembrane helix</keyword>
<reference evidence="5" key="1">
    <citation type="submission" date="2006-03" db="EMBL/GenBank/DDBJ databases">
        <title>Complete genome sequence of Gemmatimonas aurantiaca T-27 that represents a novel phylum Gemmatimonadetes.</title>
        <authorList>
            <person name="Takasaki K."/>
            <person name="Ichikawa N."/>
            <person name="Miura H."/>
            <person name="Matsushita S."/>
            <person name="Watanabe Y."/>
            <person name="Oguchi A."/>
            <person name="Ankai A."/>
            <person name="Yashiro I."/>
            <person name="Takahashi M."/>
            <person name="Terui Y."/>
            <person name="Fukui S."/>
            <person name="Yokoyama H."/>
            <person name="Tanikawa S."/>
            <person name="Hanada S."/>
            <person name="Kamagata Y."/>
            <person name="Fujita N."/>
        </authorList>
    </citation>
    <scope>NUCLEOTIDE SEQUENCE [LARGE SCALE GENOMIC DNA]</scope>
    <source>
        <strain evidence="5">T-27 / DSM 14586 / JCM 11422 / NBRC 100505</strain>
    </source>
</reference>
<gene>
    <name evidence="4" type="ordered locus">GAU_2985</name>
</gene>
<dbReference type="SMART" id="SM01043">
    <property type="entry name" value="BTAD"/>
    <property type="match status" value="1"/>
</dbReference>
<dbReference type="STRING" id="379066.GAU_2985"/>
<feature type="region of interest" description="Disordered" evidence="1">
    <location>
        <begin position="309"/>
        <end position="359"/>
    </location>
</feature>
<dbReference type="GO" id="GO:0003677">
    <property type="term" value="F:DNA binding"/>
    <property type="evidence" value="ECO:0007669"/>
    <property type="project" value="InterPro"/>
</dbReference>
<dbReference type="SUPFAM" id="SSF48452">
    <property type="entry name" value="TPR-like"/>
    <property type="match status" value="2"/>
</dbReference>
<feature type="compositionally biased region" description="Polar residues" evidence="1">
    <location>
        <begin position="1"/>
        <end position="10"/>
    </location>
</feature>
<dbReference type="Gene3D" id="1.10.10.10">
    <property type="entry name" value="Winged helix-like DNA-binding domain superfamily/Winged helix DNA-binding domain"/>
    <property type="match status" value="1"/>
</dbReference>
<keyword evidence="2" id="KW-0812">Transmembrane</keyword>
<dbReference type="InterPro" id="IPR036388">
    <property type="entry name" value="WH-like_DNA-bd_sf"/>
</dbReference>
<feature type="domain" description="Bacterial transcriptional activator" evidence="3">
    <location>
        <begin position="169"/>
        <end position="306"/>
    </location>
</feature>
<dbReference type="GO" id="GO:0006355">
    <property type="term" value="P:regulation of DNA-templated transcription"/>
    <property type="evidence" value="ECO:0007669"/>
    <property type="project" value="InterPro"/>
</dbReference>
<keyword evidence="5" id="KW-1185">Reference proteome</keyword>
<dbReference type="Proteomes" id="UP000002209">
    <property type="component" value="Chromosome"/>
</dbReference>
<dbReference type="InterPro" id="IPR005158">
    <property type="entry name" value="BTAD"/>
</dbReference>
<proteinExistence type="predicted"/>
<dbReference type="EMBL" id="AP009153">
    <property type="protein sequence ID" value="BAH40027.1"/>
    <property type="molecule type" value="Genomic_DNA"/>
</dbReference>
<dbReference type="eggNOG" id="COG5616">
    <property type="taxonomic scope" value="Bacteria"/>
</dbReference>
<feature type="transmembrane region" description="Helical" evidence="2">
    <location>
        <begin position="370"/>
        <end position="389"/>
    </location>
</feature>
<feature type="region of interest" description="Disordered" evidence="1">
    <location>
        <begin position="1"/>
        <end position="71"/>
    </location>
</feature>
<dbReference type="Gene3D" id="1.25.40.10">
    <property type="entry name" value="Tetratricopeptide repeat domain"/>
    <property type="match status" value="2"/>
</dbReference>
<dbReference type="AlphaFoldDB" id="C1AC00"/>
<keyword evidence="2" id="KW-0472">Membrane</keyword>
<dbReference type="InterPro" id="IPR051677">
    <property type="entry name" value="AfsR-DnrI-RedD_regulator"/>
</dbReference>